<evidence type="ECO:0000313" key="3">
    <source>
        <dbReference type="WBParaSite" id="SPAL_0000713700.1"/>
    </source>
</evidence>
<reference evidence="3" key="1">
    <citation type="submission" date="2017-02" db="UniProtKB">
        <authorList>
            <consortium name="WormBaseParasite"/>
        </authorList>
    </citation>
    <scope>IDENTIFICATION</scope>
</reference>
<dbReference type="AlphaFoldDB" id="A0A0N5BMJ8"/>
<protein>
    <submittedName>
        <fullName evidence="3">Uncharacterized protein</fullName>
    </submittedName>
</protein>
<keyword evidence="1" id="KW-0732">Signal</keyword>
<dbReference type="Proteomes" id="UP000046392">
    <property type="component" value="Unplaced"/>
</dbReference>
<evidence type="ECO:0000256" key="1">
    <source>
        <dbReference type="SAM" id="SignalP"/>
    </source>
</evidence>
<dbReference type="WBParaSite" id="SPAL_0000713700.1">
    <property type="protein sequence ID" value="SPAL_0000713700.1"/>
    <property type="gene ID" value="SPAL_0000713700"/>
</dbReference>
<name>A0A0N5BMJ8_STREA</name>
<proteinExistence type="predicted"/>
<feature type="chain" id="PRO_5005894737" evidence="1">
    <location>
        <begin position="26"/>
        <end position="96"/>
    </location>
</feature>
<organism evidence="2 3">
    <name type="scientific">Strongyloides papillosus</name>
    <name type="common">Intestinal threadworm</name>
    <dbReference type="NCBI Taxonomy" id="174720"/>
    <lineage>
        <taxon>Eukaryota</taxon>
        <taxon>Metazoa</taxon>
        <taxon>Ecdysozoa</taxon>
        <taxon>Nematoda</taxon>
        <taxon>Chromadorea</taxon>
        <taxon>Rhabditida</taxon>
        <taxon>Tylenchina</taxon>
        <taxon>Panagrolaimomorpha</taxon>
        <taxon>Strongyloidoidea</taxon>
        <taxon>Strongyloididae</taxon>
        <taxon>Strongyloides</taxon>
    </lineage>
</organism>
<keyword evidence="2" id="KW-1185">Reference proteome</keyword>
<sequence length="96" mass="10912">MIFRKNFSVLLFYVLISTLWKLCEFQPLYGGLYGGYGRFGGYGRYGLPPPPFGIGIRPPPPIIRPPLPLIIPTPVVVPRPYPIMRPPLMGPYGYYR</sequence>
<feature type="signal peptide" evidence="1">
    <location>
        <begin position="1"/>
        <end position="25"/>
    </location>
</feature>
<evidence type="ECO:0000313" key="2">
    <source>
        <dbReference type="Proteomes" id="UP000046392"/>
    </source>
</evidence>
<accession>A0A0N5BMJ8</accession>